<dbReference type="Proteomes" id="UP000030672">
    <property type="component" value="Unassembled WGS sequence"/>
</dbReference>
<evidence type="ECO:0000313" key="3">
    <source>
        <dbReference type="Proteomes" id="UP000030672"/>
    </source>
</evidence>
<accession>A0A074WWZ2</accession>
<dbReference type="HOGENOM" id="CLU_468491_0_0_1"/>
<evidence type="ECO:0000313" key="2">
    <source>
        <dbReference type="EMBL" id="KEQ66891.1"/>
    </source>
</evidence>
<keyword evidence="3" id="KW-1185">Reference proteome</keyword>
<feature type="compositionally biased region" description="Low complexity" evidence="1">
    <location>
        <begin position="198"/>
        <end position="212"/>
    </location>
</feature>
<dbReference type="AlphaFoldDB" id="A0A074WWZ2"/>
<dbReference type="EMBL" id="KL584825">
    <property type="protein sequence ID" value="KEQ66891.1"/>
    <property type="molecule type" value="Genomic_DNA"/>
</dbReference>
<feature type="compositionally biased region" description="Polar residues" evidence="1">
    <location>
        <begin position="533"/>
        <end position="550"/>
    </location>
</feature>
<gene>
    <name evidence="2" type="ORF">M437DRAFT_72410</name>
</gene>
<feature type="compositionally biased region" description="Polar residues" evidence="1">
    <location>
        <begin position="180"/>
        <end position="190"/>
    </location>
</feature>
<feature type="compositionally biased region" description="Basic and acidic residues" evidence="1">
    <location>
        <begin position="240"/>
        <end position="252"/>
    </location>
</feature>
<evidence type="ECO:0000256" key="1">
    <source>
        <dbReference type="SAM" id="MobiDB-lite"/>
    </source>
</evidence>
<feature type="region of interest" description="Disordered" evidence="1">
    <location>
        <begin position="64"/>
        <end position="111"/>
    </location>
</feature>
<feature type="compositionally biased region" description="Basic and acidic residues" evidence="1">
    <location>
        <begin position="282"/>
        <end position="291"/>
    </location>
</feature>
<protein>
    <submittedName>
        <fullName evidence="2">Uncharacterized protein</fullName>
    </submittedName>
</protein>
<feature type="compositionally biased region" description="Low complexity" evidence="1">
    <location>
        <begin position="1"/>
        <end position="11"/>
    </location>
</feature>
<feature type="compositionally biased region" description="Basic and acidic residues" evidence="1">
    <location>
        <begin position="316"/>
        <end position="329"/>
    </location>
</feature>
<feature type="region of interest" description="Disordered" evidence="1">
    <location>
        <begin position="1"/>
        <end position="48"/>
    </location>
</feature>
<feature type="compositionally biased region" description="Polar residues" evidence="1">
    <location>
        <begin position="496"/>
        <end position="526"/>
    </location>
</feature>
<feature type="region of interest" description="Disordered" evidence="1">
    <location>
        <begin position="142"/>
        <end position="228"/>
    </location>
</feature>
<organism evidence="2 3">
    <name type="scientific">Aureobasidium melanogenum (strain CBS 110374)</name>
    <name type="common">Aureobasidium pullulans var. melanogenum</name>
    <dbReference type="NCBI Taxonomy" id="1043003"/>
    <lineage>
        <taxon>Eukaryota</taxon>
        <taxon>Fungi</taxon>
        <taxon>Dikarya</taxon>
        <taxon>Ascomycota</taxon>
        <taxon>Pezizomycotina</taxon>
        <taxon>Dothideomycetes</taxon>
        <taxon>Dothideomycetidae</taxon>
        <taxon>Dothideales</taxon>
        <taxon>Saccotheciaceae</taxon>
        <taxon>Aureobasidium</taxon>
    </lineage>
</organism>
<sequence>MKGKKLALGLAHLIGPHKADDRAPSSTPNETPPPSPYPGRRAPLSSKVEADLRLACAGVLVNTKPSHQYVPPDEPKQALDYDAIKRSASTRKSQDSRPFPPRVDSAEDKHPLKYAYRPDAAIDQLFSKTDPAIDPVQSILGRSKYDTPMGSRAKTPVPNNVLSPASDAATRPRVVKRSLSGETDGSTPITDATDYHWSTSTAPTSAAITPARTSKRTSSHAPVEQELAIKDAASAIEWMRNELERRRQKQDAEEAEQQQQQAALPPLSRAPSRSRSIRSIKSLRDKIKEYIRPSSSGGPNGENSRAPSRSASRSSLRSDSRSQDPDIRGGWRSWGRTLKKEHAQTDVSRSNSRRGRGESPKSPNAKKSEINLNRELPPLPSLDQWKDEPLAAPTRPAPQAPLSTHPPPRSEHSKNTKSVDSAMSERDEIIAARLGSPVKQKPEVYMPTRSPRHAAATKMPNLASAHTSDKLTSGALPRSKSARRNRTPEPAASTVRAISSHQNGDLASTRLRSPSNPAFYSVSTGFSEHRNYDSSNIPTPLGSISSTSTKTRAKERPATSSSKHDHKRRQVKDVVVRSPPPVPPKEASDKKAWWNLKSKNKKPATWMDQLEKLGGVKDGILIADEACSAPHIRY</sequence>
<name>A0A074WWZ2_AURM1</name>
<feature type="compositionally biased region" description="Low complexity" evidence="1">
    <location>
        <begin position="293"/>
        <end position="315"/>
    </location>
</feature>
<feature type="region of interest" description="Disordered" evidence="1">
    <location>
        <begin position="240"/>
        <end position="592"/>
    </location>
</feature>
<feature type="compositionally biased region" description="Pro residues" evidence="1">
    <location>
        <begin position="395"/>
        <end position="407"/>
    </location>
</feature>
<feature type="compositionally biased region" description="Low complexity" evidence="1">
    <location>
        <begin position="257"/>
        <end position="280"/>
    </location>
</feature>
<dbReference type="RefSeq" id="XP_040883914.1">
    <property type="nucleotide sequence ID" value="XM_041025855.1"/>
</dbReference>
<dbReference type="GeneID" id="63919228"/>
<reference evidence="2 3" key="1">
    <citation type="journal article" date="2014" name="BMC Genomics">
        <title>Genome sequencing of four Aureobasidium pullulans varieties: biotechnological potential, stress tolerance, and description of new species.</title>
        <authorList>
            <person name="Gostin Ar C."/>
            <person name="Ohm R.A."/>
            <person name="Kogej T."/>
            <person name="Sonjak S."/>
            <person name="Turk M."/>
            <person name="Zajc J."/>
            <person name="Zalar P."/>
            <person name="Grube M."/>
            <person name="Sun H."/>
            <person name="Han J."/>
            <person name="Sharma A."/>
            <person name="Chiniquy J."/>
            <person name="Ngan C.Y."/>
            <person name="Lipzen A."/>
            <person name="Barry K."/>
            <person name="Grigoriev I.V."/>
            <person name="Gunde-Cimerman N."/>
        </authorList>
    </citation>
    <scope>NUCLEOTIDE SEQUENCE [LARGE SCALE GENOMIC DNA]</scope>
    <source>
        <strain evidence="2 3">CBS 110374</strain>
    </source>
</reference>
<proteinExistence type="predicted"/>
<feature type="compositionally biased region" description="Basic and acidic residues" evidence="1">
    <location>
        <begin position="73"/>
        <end position="85"/>
    </location>
</feature>